<evidence type="ECO:0000313" key="1">
    <source>
        <dbReference type="EMBL" id="CAE7170790.1"/>
    </source>
</evidence>
<gene>
    <name evidence="1" type="primary">ftsH</name>
    <name evidence="1" type="ORF">SPIL2461_LOCUS715</name>
</gene>
<evidence type="ECO:0000313" key="2">
    <source>
        <dbReference type="Proteomes" id="UP000649617"/>
    </source>
</evidence>
<dbReference type="Gene3D" id="2.130.10.30">
    <property type="entry name" value="Regulator of chromosome condensation 1/beta-lactamase-inhibitor protein II"/>
    <property type="match status" value="1"/>
</dbReference>
<proteinExistence type="predicted"/>
<name>A0A812ITT2_SYMPI</name>
<dbReference type="SUPFAM" id="SSF50985">
    <property type="entry name" value="RCC1/BLIP-II"/>
    <property type="match status" value="1"/>
</dbReference>
<comment type="caution">
    <text evidence="1">The sequence shown here is derived from an EMBL/GenBank/DDBJ whole genome shotgun (WGS) entry which is preliminary data.</text>
</comment>
<sequence>MVTVMSTLTSCYASLGGDSSAVQERLQDVQQIQASAGAFAAVLADGTVVTWGHATMGGDSSAVREQLRRTSQPLAPEVLAAFRASLVGV</sequence>
<dbReference type="AlphaFoldDB" id="A0A812ITT2"/>
<organism evidence="1 2">
    <name type="scientific">Symbiodinium pilosum</name>
    <name type="common">Dinoflagellate</name>
    <dbReference type="NCBI Taxonomy" id="2952"/>
    <lineage>
        <taxon>Eukaryota</taxon>
        <taxon>Sar</taxon>
        <taxon>Alveolata</taxon>
        <taxon>Dinophyceae</taxon>
        <taxon>Suessiales</taxon>
        <taxon>Symbiodiniaceae</taxon>
        <taxon>Symbiodinium</taxon>
    </lineage>
</organism>
<dbReference type="Proteomes" id="UP000649617">
    <property type="component" value="Unassembled WGS sequence"/>
</dbReference>
<dbReference type="InterPro" id="IPR009091">
    <property type="entry name" value="RCC1/BLIP-II"/>
</dbReference>
<keyword evidence="2" id="KW-1185">Reference proteome</keyword>
<reference evidence="1" key="1">
    <citation type="submission" date="2021-02" db="EMBL/GenBank/DDBJ databases">
        <authorList>
            <person name="Dougan E. K."/>
            <person name="Rhodes N."/>
            <person name="Thang M."/>
            <person name="Chan C."/>
        </authorList>
    </citation>
    <scope>NUCLEOTIDE SEQUENCE</scope>
</reference>
<dbReference type="OrthoDB" id="408724at2759"/>
<accession>A0A812ITT2</accession>
<protein>
    <submittedName>
        <fullName evidence="1">FtsH protein</fullName>
    </submittedName>
</protein>
<dbReference type="EMBL" id="CAJNIZ010000614">
    <property type="protein sequence ID" value="CAE7170790.1"/>
    <property type="molecule type" value="Genomic_DNA"/>
</dbReference>